<dbReference type="RefSeq" id="WP_174448530.1">
    <property type="nucleotide sequence ID" value="NZ_AP018732.1"/>
</dbReference>
<dbReference type="InterPro" id="IPR029479">
    <property type="entry name" value="Nitroreductase"/>
</dbReference>
<evidence type="ECO:0000259" key="3">
    <source>
        <dbReference type="Pfam" id="PF00881"/>
    </source>
</evidence>
<feature type="domain" description="Nitroreductase" evidence="3">
    <location>
        <begin position="10"/>
        <end position="65"/>
    </location>
</feature>
<evidence type="ECO:0000256" key="2">
    <source>
        <dbReference type="ARBA" id="ARBA00023002"/>
    </source>
</evidence>
<dbReference type="GeneID" id="55584705"/>
<evidence type="ECO:0000313" key="4">
    <source>
        <dbReference type="EMBL" id="BBE42283.1"/>
    </source>
</evidence>
<dbReference type="InterPro" id="IPR000415">
    <property type="entry name" value="Nitroreductase-like"/>
</dbReference>
<dbReference type="Pfam" id="PF00881">
    <property type="entry name" value="Nitroreductase"/>
    <property type="match status" value="2"/>
</dbReference>
<keyword evidence="5" id="KW-1185">Reference proteome</keyword>
<dbReference type="EMBL" id="AP018732">
    <property type="protein sequence ID" value="BBE42283.1"/>
    <property type="molecule type" value="Genomic_DNA"/>
</dbReference>
<comment type="similarity">
    <text evidence="1">Belongs to the nitroreductase family.</text>
</comment>
<dbReference type="OrthoDB" id="287850at2157"/>
<dbReference type="Proteomes" id="UP000509448">
    <property type="component" value="Chromosome"/>
</dbReference>
<evidence type="ECO:0000256" key="1">
    <source>
        <dbReference type="ARBA" id="ARBA00007118"/>
    </source>
</evidence>
<dbReference type="GO" id="GO:0016491">
    <property type="term" value="F:oxidoreductase activity"/>
    <property type="evidence" value="ECO:0007669"/>
    <property type="project" value="UniProtKB-KW"/>
</dbReference>
<dbReference type="CDD" id="cd02062">
    <property type="entry name" value="Nitro_FMN_reductase"/>
    <property type="match status" value="1"/>
</dbReference>
<accession>A0A4P2VFM0</accession>
<protein>
    <submittedName>
        <fullName evidence="4">Nitroreductase</fullName>
    </submittedName>
</protein>
<reference evidence="4 5" key="1">
    <citation type="journal article" date="2019" name="ISME J.">
        <title>Isolation and characterization of a thermophilic sulfur- and iron-reducing thaumarchaeote from a terrestrial acidic hot spring.</title>
        <authorList>
            <person name="Kato S."/>
            <person name="Itoh T."/>
            <person name="Yuki M."/>
            <person name="Nagamori M."/>
            <person name="Ohnishi M."/>
            <person name="Uematsu K."/>
            <person name="Suzuki K."/>
            <person name="Takashina T."/>
            <person name="Ohkuma M."/>
        </authorList>
    </citation>
    <scope>NUCLEOTIDE SEQUENCE [LARGE SCALE GENOMIC DNA]</scope>
    <source>
        <strain evidence="4 5">NAS-02</strain>
    </source>
</reference>
<dbReference type="KEGG" id="ccai:NAS2_0894"/>
<proteinExistence type="inferred from homology"/>
<name>A0A4P2VFM0_9ARCH</name>
<dbReference type="SUPFAM" id="SSF55469">
    <property type="entry name" value="FMN-dependent nitroreductase-like"/>
    <property type="match status" value="1"/>
</dbReference>
<feature type="domain" description="Nitroreductase" evidence="3">
    <location>
        <begin position="82"/>
        <end position="142"/>
    </location>
</feature>
<evidence type="ECO:0000313" key="5">
    <source>
        <dbReference type="Proteomes" id="UP000509448"/>
    </source>
</evidence>
<dbReference type="PANTHER" id="PTHR43673:SF10">
    <property type="entry name" value="NADH DEHYDROGENASE_NAD(P)H NITROREDUCTASE XCC3605-RELATED"/>
    <property type="match status" value="1"/>
</dbReference>
<dbReference type="AlphaFoldDB" id="A0A4P2VFM0"/>
<dbReference type="Gene3D" id="3.40.109.10">
    <property type="entry name" value="NADH Oxidase"/>
    <property type="match status" value="1"/>
</dbReference>
<gene>
    <name evidence="4" type="ORF">NAS2_0894</name>
</gene>
<organism evidence="4 5">
    <name type="scientific">Conexivisphaera calida</name>
    <dbReference type="NCBI Taxonomy" id="1874277"/>
    <lineage>
        <taxon>Archaea</taxon>
        <taxon>Nitrososphaerota</taxon>
        <taxon>Conexivisphaeria</taxon>
        <taxon>Conexivisphaerales</taxon>
        <taxon>Conexivisphaeraceae</taxon>
        <taxon>Conexivisphaera</taxon>
    </lineage>
</organism>
<keyword evidence="2" id="KW-0560">Oxidoreductase</keyword>
<dbReference type="PANTHER" id="PTHR43673">
    <property type="entry name" value="NAD(P)H NITROREDUCTASE YDGI-RELATED"/>
    <property type="match status" value="1"/>
</dbReference>
<sequence length="172" mass="18899">MEECYEEIVRRLEVREYDGCPVPDDVKLKVLEAGRTAPSSRNSQPWHFILVDDPGLLKGLSELSFTGSYVGNAAFAVVVLVDVGAERADLDGARAAQTMALAAWSLGVASRFYTGLNAERVMDLLGIPADRWRILGVLSFGYPAKRLRGRKTRKSLEEVASRNRFGAPISGR</sequence>